<dbReference type="Proteomes" id="UP000315295">
    <property type="component" value="Unassembled WGS sequence"/>
</dbReference>
<proteinExistence type="predicted"/>
<feature type="region of interest" description="Disordered" evidence="1">
    <location>
        <begin position="42"/>
        <end position="67"/>
    </location>
</feature>
<protein>
    <submittedName>
        <fullName evidence="2">Uncharacterized protein</fullName>
    </submittedName>
</protein>
<sequence length="67" mass="7473">MGSERCPSHNLFLSNQRAHNIIKTASKSTHLCSSRYNNYSLSTSAEETNTPTPNDAAHHTTREKLQS</sequence>
<name>A0A540M4B0_MALBA</name>
<dbReference type="AlphaFoldDB" id="A0A540M4B0"/>
<evidence type="ECO:0000256" key="1">
    <source>
        <dbReference type="SAM" id="MobiDB-lite"/>
    </source>
</evidence>
<feature type="compositionally biased region" description="Polar residues" evidence="1">
    <location>
        <begin position="42"/>
        <end position="53"/>
    </location>
</feature>
<organism evidence="2 3">
    <name type="scientific">Malus baccata</name>
    <name type="common">Siberian crab apple</name>
    <name type="synonym">Pyrus baccata</name>
    <dbReference type="NCBI Taxonomy" id="106549"/>
    <lineage>
        <taxon>Eukaryota</taxon>
        <taxon>Viridiplantae</taxon>
        <taxon>Streptophyta</taxon>
        <taxon>Embryophyta</taxon>
        <taxon>Tracheophyta</taxon>
        <taxon>Spermatophyta</taxon>
        <taxon>Magnoliopsida</taxon>
        <taxon>eudicotyledons</taxon>
        <taxon>Gunneridae</taxon>
        <taxon>Pentapetalae</taxon>
        <taxon>rosids</taxon>
        <taxon>fabids</taxon>
        <taxon>Rosales</taxon>
        <taxon>Rosaceae</taxon>
        <taxon>Amygdaloideae</taxon>
        <taxon>Maleae</taxon>
        <taxon>Malus</taxon>
    </lineage>
</organism>
<evidence type="ECO:0000313" key="3">
    <source>
        <dbReference type="Proteomes" id="UP000315295"/>
    </source>
</evidence>
<reference evidence="2 3" key="1">
    <citation type="journal article" date="2019" name="G3 (Bethesda)">
        <title>Sequencing of a Wild Apple (Malus baccata) Genome Unravels the Differences Between Cultivated and Wild Apple Species Regarding Disease Resistance and Cold Tolerance.</title>
        <authorList>
            <person name="Chen X."/>
        </authorList>
    </citation>
    <scope>NUCLEOTIDE SEQUENCE [LARGE SCALE GENOMIC DNA]</scope>
    <source>
        <strain evidence="3">cv. Shandingzi</strain>
        <tissue evidence="2">Leaves</tissue>
    </source>
</reference>
<dbReference type="EMBL" id="VIEB01000365">
    <property type="protein sequence ID" value="TQD93516.1"/>
    <property type="molecule type" value="Genomic_DNA"/>
</dbReference>
<evidence type="ECO:0000313" key="2">
    <source>
        <dbReference type="EMBL" id="TQD93516.1"/>
    </source>
</evidence>
<comment type="caution">
    <text evidence="2">The sequence shown here is derived from an EMBL/GenBank/DDBJ whole genome shotgun (WGS) entry which is preliminary data.</text>
</comment>
<feature type="compositionally biased region" description="Basic and acidic residues" evidence="1">
    <location>
        <begin position="56"/>
        <end position="67"/>
    </location>
</feature>
<accession>A0A540M4B0</accession>
<keyword evidence="3" id="KW-1185">Reference proteome</keyword>
<gene>
    <name evidence="2" type="ORF">C1H46_020863</name>
</gene>